<organism evidence="1 2">
    <name type="scientific">Phocaeicola intestinalis</name>
    <dbReference type="NCBI Taxonomy" id="2762212"/>
    <lineage>
        <taxon>Bacteria</taxon>
        <taxon>Pseudomonadati</taxon>
        <taxon>Bacteroidota</taxon>
        <taxon>Bacteroidia</taxon>
        <taxon>Bacteroidales</taxon>
        <taxon>Bacteroidaceae</taxon>
        <taxon>Phocaeicola</taxon>
    </lineage>
</organism>
<evidence type="ECO:0008006" key="3">
    <source>
        <dbReference type="Google" id="ProtNLM"/>
    </source>
</evidence>
<evidence type="ECO:0000313" key="2">
    <source>
        <dbReference type="Proteomes" id="UP000620874"/>
    </source>
</evidence>
<reference evidence="1 2" key="1">
    <citation type="submission" date="2020-08" db="EMBL/GenBank/DDBJ databases">
        <title>A Genomic Blueprint of the Chicken Gut Microbiome.</title>
        <authorList>
            <person name="Gilroy R."/>
            <person name="Ravi A."/>
            <person name="Getino M."/>
            <person name="Pursley I."/>
            <person name="Horton D.L."/>
            <person name="Alikhan N.-F."/>
            <person name="Baker D."/>
            <person name="Gharbi K."/>
            <person name="Hall N."/>
            <person name="Watson M."/>
            <person name="Adriaenssens E.M."/>
            <person name="Foster-Nyarko E."/>
            <person name="Jarju S."/>
            <person name="Secka A."/>
            <person name="Antonio M."/>
            <person name="Oren A."/>
            <person name="Chaudhuri R."/>
            <person name="La Ragione R.M."/>
            <person name="Hildebrand F."/>
            <person name="Pallen M.J."/>
        </authorList>
    </citation>
    <scope>NUCLEOTIDE SEQUENCE [LARGE SCALE GENOMIC DNA]</scope>
    <source>
        <strain evidence="1 2">Sa1CVN1</strain>
    </source>
</reference>
<keyword evidence="2" id="KW-1185">Reference proteome</keyword>
<name>A0ABR8YCV5_9BACT</name>
<dbReference type="EMBL" id="JACSPP010000096">
    <property type="protein sequence ID" value="MBD8042052.1"/>
    <property type="molecule type" value="Genomic_DNA"/>
</dbReference>
<comment type="caution">
    <text evidence="1">The sequence shown here is derived from an EMBL/GenBank/DDBJ whole genome shotgun (WGS) entry which is preliminary data.</text>
</comment>
<accession>A0ABR8YCV5</accession>
<protein>
    <recommendedName>
        <fullName evidence="3">Plasmid mobilization relaxosome protein MobC</fullName>
    </recommendedName>
</protein>
<dbReference type="Proteomes" id="UP000620874">
    <property type="component" value="Unassembled WGS sequence"/>
</dbReference>
<gene>
    <name evidence="1" type="ORF">H9625_16725</name>
</gene>
<sequence length="75" mass="8390">MSDSEYMNQMTMNGYVKAPIDPDFAKDFRAAANMAGNLNQLAYQANKAGFSSVAKELLDLRSRLHGVLDIIYSWI</sequence>
<evidence type="ECO:0000313" key="1">
    <source>
        <dbReference type="EMBL" id="MBD8042052.1"/>
    </source>
</evidence>
<proteinExistence type="predicted"/>